<keyword evidence="3" id="KW-1185">Reference proteome</keyword>
<proteinExistence type="predicted"/>
<dbReference type="InterPro" id="IPR004332">
    <property type="entry name" value="Transposase_MuDR"/>
</dbReference>
<accession>A0A835ISD4</accession>
<dbReference type="EMBL" id="JADFTS010000002">
    <property type="protein sequence ID" value="KAF9622714.1"/>
    <property type="molecule type" value="Genomic_DNA"/>
</dbReference>
<evidence type="ECO:0000259" key="1">
    <source>
        <dbReference type="Pfam" id="PF03108"/>
    </source>
</evidence>
<gene>
    <name evidence="2" type="ORF">IFM89_032894</name>
</gene>
<name>A0A835ISD4_9MAGN</name>
<feature type="domain" description="Transposase MuDR plant" evidence="1">
    <location>
        <begin position="2"/>
        <end position="56"/>
    </location>
</feature>
<comment type="caution">
    <text evidence="2">The sequence shown here is derived from an EMBL/GenBank/DDBJ whole genome shotgun (WGS) entry which is preliminary data.</text>
</comment>
<evidence type="ECO:0000313" key="2">
    <source>
        <dbReference type="EMBL" id="KAF9622714.1"/>
    </source>
</evidence>
<sequence>MEWPTIQECRRYLTKYCIINKFEVRKPKNEGYRIRAYCKAEECPWMTCFRKKPKEFTMKLRKIVLEHTCYADPLEHNCMVDANFIVEELEDQITLHHKTFKPSDIQKQMFYNFHIEVSYWSAWHARANKVLEKLFRDYDGSYRMIPELRKQVLLSNPSSIATYSRDMENGNQFTRLCIALKGSLTGFVTRCRPIVGLDGCFLKRKYGG</sequence>
<reference evidence="2 3" key="1">
    <citation type="submission" date="2020-10" db="EMBL/GenBank/DDBJ databases">
        <title>The Coptis chinensis genome and diversification of protoberbering-type alkaloids.</title>
        <authorList>
            <person name="Wang B."/>
            <person name="Shu S."/>
            <person name="Song C."/>
            <person name="Liu Y."/>
        </authorList>
    </citation>
    <scope>NUCLEOTIDE SEQUENCE [LARGE SCALE GENOMIC DNA]</scope>
    <source>
        <strain evidence="2">HL-2020</strain>
        <tissue evidence="2">Leaf</tissue>
    </source>
</reference>
<protein>
    <recommendedName>
        <fullName evidence="1">Transposase MuDR plant domain-containing protein</fullName>
    </recommendedName>
</protein>
<dbReference type="PANTHER" id="PTHR31973">
    <property type="entry name" value="POLYPROTEIN, PUTATIVE-RELATED"/>
    <property type="match status" value="1"/>
</dbReference>
<dbReference type="AlphaFoldDB" id="A0A835ISD4"/>
<dbReference type="Pfam" id="PF03108">
    <property type="entry name" value="DBD_Tnp_Mut"/>
    <property type="match status" value="1"/>
</dbReference>
<organism evidence="2 3">
    <name type="scientific">Coptis chinensis</name>
    <dbReference type="NCBI Taxonomy" id="261450"/>
    <lineage>
        <taxon>Eukaryota</taxon>
        <taxon>Viridiplantae</taxon>
        <taxon>Streptophyta</taxon>
        <taxon>Embryophyta</taxon>
        <taxon>Tracheophyta</taxon>
        <taxon>Spermatophyta</taxon>
        <taxon>Magnoliopsida</taxon>
        <taxon>Ranunculales</taxon>
        <taxon>Ranunculaceae</taxon>
        <taxon>Coptidoideae</taxon>
        <taxon>Coptis</taxon>
    </lineage>
</organism>
<dbReference type="PANTHER" id="PTHR31973:SF187">
    <property type="entry name" value="MUTATOR TRANSPOSASE MUDRA PROTEIN"/>
    <property type="match status" value="1"/>
</dbReference>
<dbReference type="OrthoDB" id="1932754at2759"/>
<evidence type="ECO:0000313" key="3">
    <source>
        <dbReference type="Proteomes" id="UP000631114"/>
    </source>
</evidence>
<dbReference type="Proteomes" id="UP000631114">
    <property type="component" value="Unassembled WGS sequence"/>
</dbReference>